<accession>A0A2S7T5G2</accession>
<comment type="caution">
    <text evidence="2">The sequence shown here is derived from an EMBL/GenBank/DDBJ whole genome shotgun (WGS) entry which is preliminary data.</text>
</comment>
<dbReference type="EMBL" id="MQVX01000001">
    <property type="protein sequence ID" value="PQJ14838.1"/>
    <property type="molecule type" value="Genomic_DNA"/>
</dbReference>
<keyword evidence="1" id="KW-0812">Transmembrane</keyword>
<protein>
    <submittedName>
        <fullName evidence="2">Uncharacterized protein</fullName>
    </submittedName>
</protein>
<evidence type="ECO:0000313" key="2">
    <source>
        <dbReference type="EMBL" id="PQJ14838.1"/>
    </source>
</evidence>
<name>A0A2S7T5G2_9FLAO</name>
<dbReference type="Proteomes" id="UP000239366">
    <property type="component" value="Unassembled WGS sequence"/>
</dbReference>
<keyword evidence="1" id="KW-0472">Membrane</keyword>
<proteinExistence type="predicted"/>
<dbReference type="OrthoDB" id="1447634at2"/>
<reference evidence="3" key="1">
    <citation type="submission" date="2016-11" db="EMBL/GenBank/DDBJ databases">
        <title>Trade-off between light-utilization and light-protection in marine flavobacteria.</title>
        <authorList>
            <person name="Kumagai Y."/>
            <person name="Yoshizawa S."/>
            <person name="Kogure K."/>
        </authorList>
    </citation>
    <scope>NUCLEOTIDE SEQUENCE [LARGE SCALE GENOMIC DNA]</scope>
    <source>
        <strain evidence="3">SG-18</strain>
    </source>
</reference>
<dbReference type="Pfam" id="PF19589">
    <property type="entry name" value="DUF6095"/>
    <property type="match status" value="1"/>
</dbReference>
<gene>
    <name evidence="2" type="ORF">BST99_02990</name>
</gene>
<sequence length="75" mass="8209">MHTDRALLVKGFQRLLISLPCMVAGPLVLSQAFKNTTHQWFWPVLVLGLSLAIAAIVLGFVGVKTVVDAFFGKKK</sequence>
<evidence type="ECO:0000256" key="1">
    <source>
        <dbReference type="SAM" id="Phobius"/>
    </source>
</evidence>
<dbReference type="InterPro" id="IPR046077">
    <property type="entry name" value="DUF6095"/>
</dbReference>
<feature type="transmembrane region" description="Helical" evidence="1">
    <location>
        <begin position="40"/>
        <end position="67"/>
    </location>
</feature>
<dbReference type="AlphaFoldDB" id="A0A2S7T5G2"/>
<organism evidence="2 3">
    <name type="scientific">Aureicoccus marinus</name>
    <dbReference type="NCBI Taxonomy" id="754435"/>
    <lineage>
        <taxon>Bacteria</taxon>
        <taxon>Pseudomonadati</taxon>
        <taxon>Bacteroidota</taxon>
        <taxon>Flavobacteriia</taxon>
        <taxon>Flavobacteriales</taxon>
        <taxon>Flavobacteriaceae</taxon>
        <taxon>Aureicoccus</taxon>
    </lineage>
</organism>
<keyword evidence="1" id="KW-1133">Transmembrane helix</keyword>
<keyword evidence="3" id="KW-1185">Reference proteome</keyword>
<evidence type="ECO:0000313" key="3">
    <source>
        <dbReference type="Proteomes" id="UP000239366"/>
    </source>
</evidence>
<dbReference type="RefSeq" id="WP_105000479.1">
    <property type="nucleotide sequence ID" value="NZ_MQVX01000001.1"/>
</dbReference>